<comment type="caution">
    <text evidence="8">The sequence shown here is derived from an EMBL/GenBank/DDBJ whole genome shotgun (WGS) entry which is preliminary data.</text>
</comment>
<keyword evidence="5 7" id="KW-0472">Membrane</keyword>
<feature type="transmembrane region" description="Helical" evidence="7">
    <location>
        <begin position="244"/>
        <end position="263"/>
    </location>
</feature>
<evidence type="ECO:0000256" key="6">
    <source>
        <dbReference type="SAM" id="MobiDB-lite"/>
    </source>
</evidence>
<keyword evidence="9" id="KW-1185">Reference proteome</keyword>
<evidence type="ECO:0000256" key="1">
    <source>
        <dbReference type="ARBA" id="ARBA00004651"/>
    </source>
</evidence>
<evidence type="ECO:0000256" key="4">
    <source>
        <dbReference type="ARBA" id="ARBA00022989"/>
    </source>
</evidence>
<feature type="transmembrane region" description="Helical" evidence="7">
    <location>
        <begin position="140"/>
        <end position="160"/>
    </location>
</feature>
<comment type="subcellular location">
    <subcellularLocation>
        <location evidence="1">Cell membrane</location>
        <topology evidence="1">Multi-pass membrane protein</topology>
    </subcellularLocation>
</comment>
<dbReference type="PANTHER" id="PTHR23513">
    <property type="entry name" value="INTEGRAL MEMBRANE EFFLUX PROTEIN-RELATED"/>
    <property type="match status" value="1"/>
</dbReference>
<dbReference type="SUPFAM" id="SSF103473">
    <property type="entry name" value="MFS general substrate transporter"/>
    <property type="match status" value="1"/>
</dbReference>
<feature type="transmembrane region" description="Helical" evidence="7">
    <location>
        <begin position="77"/>
        <end position="95"/>
    </location>
</feature>
<feature type="transmembrane region" description="Helical" evidence="7">
    <location>
        <begin position="218"/>
        <end position="238"/>
    </location>
</feature>
<gene>
    <name evidence="8" type="ORF">ACFQKB_23485</name>
</gene>
<dbReference type="Pfam" id="PF07690">
    <property type="entry name" value="MFS_1"/>
    <property type="match status" value="1"/>
</dbReference>
<feature type="transmembrane region" description="Helical" evidence="7">
    <location>
        <begin position="46"/>
        <end position="70"/>
    </location>
</feature>
<evidence type="ECO:0000256" key="7">
    <source>
        <dbReference type="SAM" id="Phobius"/>
    </source>
</evidence>
<dbReference type="EMBL" id="JBHSXS010000014">
    <property type="protein sequence ID" value="MFC6882739.1"/>
    <property type="molecule type" value="Genomic_DNA"/>
</dbReference>
<keyword evidence="4 7" id="KW-1133">Transmembrane helix</keyword>
<protein>
    <submittedName>
        <fullName evidence="8">MFS transporter</fullName>
    </submittedName>
</protein>
<evidence type="ECO:0000256" key="2">
    <source>
        <dbReference type="ARBA" id="ARBA00022475"/>
    </source>
</evidence>
<keyword evidence="2" id="KW-1003">Cell membrane</keyword>
<name>A0ABW2CLS4_9ACTN</name>
<dbReference type="PANTHER" id="PTHR23513:SF11">
    <property type="entry name" value="STAPHYLOFERRIN A TRANSPORTER"/>
    <property type="match status" value="1"/>
</dbReference>
<reference evidence="9" key="1">
    <citation type="journal article" date="2019" name="Int. J. Syst. Evol. Microbiol.">
        <title>The Global Catalogue of Microorganisms (GCM) 10K type strain sequencing project: providing services to taxonomists for standard genome sequencing and annotation.</title>
        <authorList>
            <consortium name="The Broad Institute Genomics Platform"/>
            <consortium name="The Broad Institute Genome Sequencing Center for Infectious Disease"/>
            <person name="Wu L."/>
            <person name="Ma J."/>
        </authorList>
    </citation>
    <scope>NUCLEOTIDE SEQUENCE [LARGE SCALE GENOMIC DNA]</scope>
    <source>
        <strain evidence="9">JCM 3369</strain>
    </source>
</reference>
<feature type="transmembrane region" description="Helical" evidence="7">
    <location>
        <begin position="166"/>
        <end position="187"/>
    </location>
</feature>
<feature type="region of interest" description="Disordered" evidence="6">
    <location>
        <begin position="383"/>
        <end position="444"/>
    </location>
</feature>
<evidence type="ECO:0000256" key="3">
    <source>
        <dbReference type="ARBA" id="ARBA00022692"/>
    </source>
</evidence>
<dbReference type="CDD" id="cd06173">
    <property type="entry name" value="MFS_MefA_like"/>
    <property type="match status" value="1"/>
</dbReference>
<evidence type="ECO:0000313" key="9">
    <source>
        <dbReference type="Proteomes" id="UP001596380"/>
    </source>
</evidence>
<accession>A0ABW2CLS4</accession>
<dbReference type="RefSeq" id="WP_309239765.1">
    <property type="nucleotide sequence ID" value="NZ_JBHSXE010000001.1"/>
</dbReference>
<sequence>MRTYRELFGVPEFGPLFAVVACQLTANVIGRLALGVALYAATGSSLLSALGTFGPSLAQLVGAFTLLSVADRVPPRATMSGLSLVFAGCASVLALPGLPVWGVLLVILAIGLADSVGGGVRYGLLNEILPADGYILGRSVLNMAVGAIQIGGFALGGALITLLSPHLVLLLSAALHVLAALVARFGLTRRPARSAGRPSVGATLRVNRRLLASPVRRNAYLALWLPNGLVVGCEALFIPYAPDSASLLFTAGAFGMLAGDTAMGRFVPGRWRERLIGPLRLLLGVPYLLFAVSPPLPAAAVLVAVASFGFSATLLLQERLLAATPAEEHGQALGLHSSGMLAMQAVGASVAGLLADHTTAPAAMTVMAAASVAVTLALSKGLRAPVPPRPSNSPQRASAKGTGSGPGSGTGSGAGSGTGSPSRPPTPCSSSRAASAERGSIDLS</sequence>
<feature type="transmembrane region" description="Helical" evidence="7">
    <location>
        <begin position="298"/>
        <end position="316"/>
    </location>
</feature>
<feature type="compositionally biased region" description="Gly residues" evidence="6">
    <location>
        <begin position="402"/>
        <end position="418"/>
    </location>
</feature>
<organism evidence="8 9">
    <name type="scientific">Actinomadura yumaensis</name>
    <dbReference type="NCBI Taxonomy" id="111807"/>
    <lineage>
        <taxon>Bacteria</taxon>
        <taxon>Bacillati</taxon>
        <taxon>Actinomycetota</taxon>
        <taxon>Actinomycetes</taxon>
        <taxon>Streptosporangiales</taxon>
        <taxon>Thermomonosporaceae</taxon>
        <taxon>Actinomadura</taxon>
    </lineage>
</organism>
<proteinExistence type="predicted"/>
<dbReference type="InterPro" id="IPR011701">
    <property type="entry name" value="MFS"/>
</dbReference>
<dbReference type="Gene3D" id="1.20.1250.20">
    <property type="entry name" value="MFS general substrate transporter like domains"/>
    <property type="match status" value="1"/>
</dbReference>
<dbReference type="Proteomes" id="UP001596380">
    <property type="component" value="Unassembled WGS sequence"/>
</dbReference>
<keyword evidence="3 7" id="KW-0812">Transmembrane</keyword>
<feature type="transmembrane region" description="Helical" evidence="7">
    <location>
        <begin position="101"/>
        <end position="120"/>
    </location>
</feature>
<feature type="transmembrane region" description="Helical" evidence="7">
    <location>
        <begin position="12"/>
        <end position="40"/>
    </location>
</feature>
<evidence type="ECO:0000256" key="5">
    <source>
        <dbReference type="ARBA" id="ARBA00023136"/>
    </source>
</evidence>
<dbReference type="InterPro" id="IPR036259">
    <property type="entry name" value="MFS_trans_sf"/>
</dbReference>
<evidence type="ECO:0000313" key="8">
    <source>
        <dbReference type="EMBL" id="MFC6882739.1"/>
    </source>
</evidence>